<dbReference type="RefSeq" id="WP_180551265.1">
    <property type="nucleotide sequence ID" value="NZ_DAIPTI010000063.1"/>
</dbReference>
<dbReference type="PANTHER" id="PTHR43346:SF1">
    <property type="entry name" value="QUERCETIN 2,3-DIOXYGENASE-RELATED"/>
    <property type="match status" value="1"/>
</dbReference>
<protein>
    <submittedName>
        <fullName evidence="3">Cupin domain-containing protein</fullName>
    </submittedName>
</protein>
<evidence type="ECO:0000256" key="1">
    <source>
        <dbReference type="SAM" id="MobiDB-lite"/>
    </source>
</evidence>
<sequence length="162" mass="17708">MSQKPVVTDIGPKPNAFDIENATKDNANYRTVAWSGKYLQVTLMSIEPGQSIGLETHPDTDQFLRIDAGRGVCKMGPAKDQLNFEQAVEDGWCITVPAGTWHDVVNTGSEPLRLYAIYAPVHHAAGKVHGTFDDAEKDEESGGDEPPAWSVQPPQTRPDRHG</sequence>
<feature type="domain" description="Cupin type-2" evidence="2">
    <location>
        <begin position="43"/>
        <end position="118"/>
    </location>
</feature>
<dbReference type="CDD" id="cd02223">
    <property type="entry name" value="cupin_Bh2720-like"/>
    <property type="match status" value="1"/>
</dbReference>
<dbReference type="InterPro" id="IPR011051">
    <property type="entry name" value="RmlC_Cupin_sf"/>
</dbReference>
<reference evidence="3 4" key="1">
    <citation type="submission" date="2020-07" db="EMBL/GenBank/DDBJ databases">
        <authorList>
            <person name="Maaloum M."/>
        </authorList>
    </citation>
    <scope>NUCLEOTIDE SEQUENCE [LARGE SCALE GENOMIC DNA]</scope>
    <source>
        <strain evidence="3 4">GCS-AN-3</strain>
    </source>
</reference>
<dbReference type="Proteomes" id="UP000589716">
    <property type="component" value="Unassembled WGS sequence"/>
</dbReference>
<evidence type="ECO:0000259" key="2">
    <source>
        <dbReference type="Pfam" id="PF07883"/>
    </source>
</evidence>
<keyword evidence="4" id="KW-1185">Reference proteome</keyword>
<dbReference type="SUPFAM" id="SSF51182">
    <property type="entry name" value="RmlC-like cupins"/>
    <property type="match status" value="1"/>
</dbReference>
<proteinExistence type="predicted"/>
<gene>
    <name evidence="3" type="ORF">H0I39_16970</name>
</gene>
<dbReference type="InterPro" id="IPR014710">
    <property type="entry name" value="RmlC-like_jellyroll"/>
</dbReference>
<dbReference type="Pfam" id="PF07883">
    <property type="entry name" value="Cupin_2"/>
    <property type="match status" value="1"/>
</dbReference>
<dbReference type="InterPro" id="IPR013096">
    <property type="entry name" value="Cupin_2"/>
</dbReference>
<comment type="caution">
    <text evidence="3">The sequence shown here is derived from an EMBL/GenBank/DDBJ whole genome shotgun (WGS) entry which is preliminary data.</text>
</comment>
<accession>A0A853IXT7</accession>
<dbReference type="Gene3D" id="2.60.120.10">
    <property type="entry name" value="Jelly Rolls"/>
    <property type="match status" value="1"/>
</dbReference>
<feature type="compositionally biased region" description="Acidic residues" evidence="1">
    <location>
        <begin position="133"/>
        <end position="143"/>
    </location>
</feature>
<dbReference type="AlphaFoldDB" id="A0A853IXT7"/>
<evidence type="ECO:0000313" key="4">
    <source>
        <dbReference type="Proteomes" id="UP000589716"/>
    </source>
</evidence>
<evidence type="ECO:0000313" key="3">
    <source>
        <dbReference type="EMBL" id="NZA02997.1"/>
    </source>
</evidence>
<feature type="region of interest" description="Disordered" evidence="1">
    <location>
        <begin position="131"/>
        <end position="162"/>
    </location>
</feature>
<dbReference type="PANTHER" id="PTHR43346">
    <property type="entry name" value="LIGAND BINDING DOMAIN PROTEIN, PUTATIVE (AFU_ORTHOLOGUE AFUA_6G14370)-RELATED"/>
    <property type="match status" value="1"/>
</dbReference>
<organism evidence="3 4">
    <name type="scientific">Ottowia beijingensis</name>
    <dbReference type="NCBI Taxonomy" id="1207057"/>
    <lineage>
        <taxon>Bacteria</taxon>
        <taxon>Pseudomonadati</taxon>
        <taxon>Pseudomonadota</taxon>
        <taxon>Betaproteobacteria</taxon>
        <taxon>Burkholderiales</taxon>
        <taxon>Comamonadaceae</taxon>
        <taxon>Ottowia</taxon>
    </lineage>
</organism>
<dbReference type="InterPro" id="IPR052538">
    <property type="entry name" value="Flavonoid_dioxygenase-like"/>
</dbReference>
<dbReference type="EMBL" id="JACCKX010000001">
    <property type="protein sequence ID" value="NZA02997.1"/>
    <property type="molecule type" value="Genomic_DNA"/>
</dbReference>
<name>A0A853IXT7_9BURK</name>